<keyword evidence="16" id="KW-0472">Membrane</keyword>
<evidence type="ECO:0000313" key="22">
    <source>
        <dbReference type="Proteomes" id="UP000000768"/>
    </source>
</evidence>
<dbReference type="EC" id="2.3.2.31" evidence="7"/>
<evidence type="ECO:0000256" key="14">
    <source>
        <dbReference type="ARBA" id="ARBA00022833"/>
    </source>
</evidence>
<comment type="pathway">
    <text evidence="5">Protein modification; protein ubiquitination.</text>
</comment>
<dbReference type="eggNOG" id="KOG1812">
    <property type="taxonomic scope" value="Eukaryota"/>
</dbReference>
<protein>
    <recommendedName>
        <fullName evidence="7">RBR-type E3 ubiquitin transferase</fullName>
        <ecNumber evidence="7">2.3.2.31</ecNumber>
    </recommendedName>
</protein>
<dbReference type="OrthoDB" id="10009520at2759"/>
<dbReference type="Gene3D" id="3.30.40.10">
    <property type="entry name" value="Zinc/RING finger domain, C3HC4 (zinc finger)"/>
    <property type="match status" value="1"/>
</dbReference>
<dbReference type="Proteomes" id="UP000000768">
    <property type="component" value="Chromosome 2"/>
</dbReference>
<reference evidence="22" key="2">
    <citation type="journal article" date="2018" name="Plant J.">
        <title>The Sorghum bicolor reference genome: improved assembly, gene annotations, a transcriptome atlas, and signatures of genome organization.</title>
        <authorList>
            <person name="McCormick R.F."/>
            <person name="Truong S.K."/>
            <person name="Sreedasyam A."/>
            <person name="Jenkins J."/>
            <person name="Shu S."/>
            <person name="Sims D."/>
            <person name="Kennedy M."/>
            <person name="Amirebrahimi M."/>
            <person name="Weers B.D."/>
            <person name="McKinley B."/>
            <person name="Mattison A."/>
            <person name="Morishige D.T."/>
            <person name="Grimwood J."/>
            <person name="Schmutz J."/>
            <person name="Mullet J.E."/>
        </authorList>
    </citation>
    <scope>NUCLEOTIDE SEQUENCE [LARGE SCALE GENOMIC DNA]</scope>
    <source>
        <strain evidence="22">cv. BTx623</strain>
    </source>
</reference>
<evidence type="ECO:0000256" key="15">
    <source>
        <dbReference type="ARBA" id="ARBA00022989"/>
    </source>
</evidence>
<dbReference type="InterPro" id="IPR002867">
    <property type="entry name" value="IBR_dom"/>
</dbReference>
<evidence type="ECO:0000256" key="5">
    <source>
        <dbReference type="ARBA" id="ARBA00004906"/>
    </source>
</evidence>
<keyword evidence="9" id="KW-0812">Transmembrane</keyword>
<evidence type="ECO:0000256" key="3">
    <source>
        <dbReference type="ARBA" id="ARBA00003976"/>
    </source>
</evidence>
<dbReference type="PROSITE" id="PS50089">
    <property type="entry name" value="ZF_RING_2"/>
    <property type="match status" value="1"/>
</dbReference>
<dbReference type="GO" id="GO:0000151">
    <property type="term" value="C:ubiquitin ligase complex"/>
    <property type="evidence" value="ECO:0000318"/>
    <property type="project" value="GO_Central"/>
</dbReference>
<evidence type="ECO:0000256" key="2">
    <source>
        <dbReference type="ARBA" id="ARBA00001947"/>
    </source>
</evidence>
<sequence>MEKENSNPPMDHQSKEEAVIRDAVAPDVVDGSKQGALVRDAASTSADTVETGTQNATMFWDEVDEDDYWLQEEDLHAPLQDVEQVVNPWLDFLMASVAPETAALLRTIDANTNIFNVGAHVNTNNQLAALTRTAASATARRSAPVNATIFAGSSTEEEDGNEWYKSVARDAQRLEQMEDPELQEMSSSPSPLQLPGKSKAPPKDEHCSQMRPSAAAGEDGHELTLEDYCKIWGVHPSELEPDEPGPSTTKRQIRVPPLADDEVAKFDCGICLETLPILDLFHGTQCDHKFCAHCMATYIEGRIRDGVVSILCPDPACKEAAGEGNNGGVLNPEHCKKSIDFAAFCSWGERLTEKAIPQDQRAYCPNPRCALMLERTFVVGADKAACKAACPACNHPMCTACGLGWVIDGRDDDHHNCDEGKGAALVKELAAQRRWKQCPSCKIVVERIMGCDTMHCRCGSVFCYKCGRQMAPMDAELDEGAELCQCRDNVFRLHVPRRPLLLGAMHHQTNLNLN</sequence>
<comment type="similarity">
    <text evidence="6">Belongs to the RBR family. Ariadne subfamily.</text>
</comment>
<keyword evidence="8" id="KW-0808">Transferase</keyword>
<dbReference type="GO" id="GO:0031090">
    <property type="term" value="C:organelle membrane"/>
    <property type="evidence" value="ECO:0007669"/>
    <property type="project" value="UniProtKB-ARBA"/>
</dbReference>
<dbReference type="SUPFAM" id="SSF57850">
    <property type="entry name" value="RING/U-box"/>
    <property type="match status" value="2"/>
</dbReference>
<keyword evidence="22" id="KW-1185">Reference proteome</keyword>
<dbReference type="Gene3D" id="1.20.120.1750">
    <property type="match status" value="1"/>
</dbReference>
<dbReference type="InterPro" id="IPR044066">
    <property type="entry name" value="TRIAD_supradom"/>
</dbReference>
<dbReference type="Pfam" id="PF01485">
    <property type="entry name" value="IBR"/>
    <property type="match status" value="1"/>
</dbReference>
<evidence type="ECO:0000256" key="16">
    <source>
        <dbReference type="ARBA" id="ARBA00023136"/>
    </source>
</evidence>
<dbReference type="GO" id="GO:0016567">
    <property type="term" value="P:protein ubiquitination"/>
    <property type="evidence" value="ECO:0007669"/>
    <property type="project" value="InterPro"/>
</dbReference>
<evidence type="ECO:0000256" key="7">
    <source>
        <dbReference type="ARBA" id="ARBA00012251"/>
    </source>
</evidence>
<proteinExistence type="inferred from homology"/>
<dbReference type="InterPro" id="IPR017907">
    <property type="entry name" value="Znf_RING_CS"/>
</dbReference>
<dbReference type="GO" id="GO:0008270">
    <property type="term" value="F:zinc ion binding"/>
    <property type="evidence" value="ECO:0007669"/>
    <property type="project" value="UniProtKB-KW"/>
</dbReference>
<evidence type="ECO:0000259" key="19">
    <source>
        <dbReference type="PROSITE" id="PS50089"/>
    </source>
</evidence>
<evidence type="ECO:0000256" key="17">
    <source>
        <dbReference type="PROSITE-ProRule" id="PRU00175"/>
    </source>
</evidence>
<dbReference type="PROSITE" id="PS00518">
    <property type="entry name" value="ZF_RING_1"/>
    <property type="match status" value="1"/>
</dbReference>
<dbReference type="FunFam" id="3.30.40.10:FF:000051">
    <property type="entry name" value="RBR-type E3 ubiquitin transferase"/>
    <property type="match status" value="1"/>
</dbReference>
<evidence type="ECO:0000256" key="6">
    <source>
        <dbReference type="ARBA" id="ARBA00005884"/>
    </source>
</evidence>
<feature type="domain" description="RING-type" evidence="19">
    <location>
        <begin position="268"/>
        <end position="313"/>
    </location>
</feature>
<keyword evidence="10" id="KW-0479">Metal-binding</keyword>
<dbReference type="InterPro" id="IPR013083">
    <property type="entry name" value="Znf_RING/FYVE/PHD"/>
</dbReference>
<evidence type="ECO:0000256" key="4">
    <source>
        <dbReference type="ARBA" id="ARBA00004167"/>
    </source>
</evidence>
<dbReference type="InParanoid" id="A0A1W0W5D1"/>
<evidence type="ECO:0000256" key="13">
    <source>
        <dbReference type="ARBA" id="ARBA00022786"/>
    </source>
</evidence>
<feature type="domain" description="RING-type" evidence="20">
    <location>
        <begin position="264"/>
        <end position="490"/>
    </location>
</feature>
<keyword evidence="11" id="KW-0677">Repeat</keyword>
<evidence type="ECO:0000259" key="20">
    <source>
        <dbReference type="PROSITE" id="PS51873"/>
    </source>
</evidence>
<gene>
    <name evidence="21" type="ORF">SORBI_3002G212400</name>
</gene>
<dbReference type="PROSITE" id="PS51873">
    <property type="entry name" value="TRIAD"/>
    <property type="match status" value="1"/>
</dbReference>
<dbReference type="GO" id="GO:0005737">
    <property type="term" value="C:cytoplasm"/>
    <property type="evidence" value="ECO:0000318"/>
    <property type="project" value="GO_Central"/>
</dbReference>
<dbReference type="GO" id="GO:0006511">
    <property type="term" value="P:ubiquitin-dependent protein catabolic process"/>
    <property type="evidence" value="ECO:0000318"/>
    <property type="project" value="GO_Central"/>
</dbReference>
<evidence type="ECO:0000256" key="10">
    <source>
        <dbReference type="ARBA" id="ARBA00022723"/>
    </source>
</evidence>
<evidence type="ECO:0000256" key="9">
    <source>
        <dbReference type="ARBA" id="ARBA00022692"/>
    </source>
</evidence>
<accession>A0A1W0W5D1</accession>
<dbReference type="Gramene" id="OQU89553">
    <property type="protein sequence ID" value="OQU89553"/>
    <property type="gene ID" value="SORBI_3002G212400"/>
</dbReference>
<dbReference type="CDD" id="cd22584">
    <property type="entry name" value="Rcat_RBR_unk"/>
    <property type="match status" value="1"/>
</dbReference>
<dbReference type="OMA" id="GRMHIAM"/>
<reference evidence="21 22" key="1">
    <citation type="journal article" date="2009" name="Nature">
        <title>The Sorghum bicolor genome and the diversification of grasses.</title>
        <authorList>
            <person name="Paterson A.H."/>
            <person name="Bowers J.E."/>
            <person name="Bruggmann R."/>
            <person name="Dubchak I."/>
            <person name="Grimwood J."/>
            <person name="Gundlach H."/>
            <person name="Haberer G."/>
            <person name="Hellsten U."/>
            <person name="Mitros T."/>
            <person name="Poliakov A."/>
            <person name="Schmutz J."/>
            <person name="Spannagl M."/>
            <person name="Tang H."/>
            <person name="Wang X."/>
            <person name="Wicker T."/>
            <person name="Bharti A.K."/>
            <person name="Chapman J."/>
            <person name="Feltus F.A."/>
            <person name="Gowik U."/>
            <person name="Grigoriev I.V."/>
            <person name="Lyons E."/>
            <person name="Maher C.A."/>
            <person name="Martis M."/>
            <person name="Narechania A."/>
            <person name="Otillar R.P."/>
            <person name="Penning B.W."/>
            <person name="Salamov A.A."/>
            <person name="Wang Y."/>
            <person name="Zhang L."/>
            <person name="Carpita N.C."/>
            <person name="Freeling M."/>
            <person name="Gingle A.R."/>
            <person name="Hash C.T."/>
            <person name="Keller B."/>
            <person name="Klein P."/>
            <person name="Kresovich S."/>
            <person name="McCann M.C."/>
            <person name="Ming R."/>
            <person name="Peterson D.G."/>
            <person name="Mehboob-ur-Rahman"/>
            <person name="Ware D."/>
            <person name="Westhoff P."/>
            <person name="Mayer K.F."/>
            <person name="Messing J."/>
            <person name="Rokhsar D.S."/>
        </authorList>
    </citation>
    <scope>NUCLEOTIDE SEQUENCE [LARGE SCALE GENOMIC DNA]</scope>
    <source>
        <strain evidence="22">cv. BTx623</strain>
    </source>
</reference>
<evidence type="ECO:0000256" key="1">
    <source>
        <dbReference type="ARBA" id="ARBA00001798"/>
    </source>
</evidence>
<evidence type="ECO:0000256" key="12">
    <source>
        <dbReference type="ARBA" id="ARBA00022771"/>
    </source>
</evidence>
<keyword evidence="13" id="KW-0833">Ubl conjugation pathway</keyword>
<keyword evidence="14" id="KW-0862">Zinc</keyword>
<keyword evidence="12 17" id="KW-0863">Zinc-finger</keyword>
<comment type="function">
    <text evidence="3">Might act as an E3 ubiquitin-protein ligase, or as part of E3 complex, which accepts ubiquitin from specific E2 ubiquitin-conjugating enzymes and then transfers it to substrates.</text>
</comment>
<evidence type="ECO:0000256" key="8">
    <source>
        <dbReference type="ARBA" id="ARBA00022679"/>
    </source>
</evidence>
<dbReference type="EMBL" id="CM000761">
    <property type="protein sequence ID" value="OQU89553.1"/>
    <property type="molecule type" value="Genomic_DNA"/>
</dbReference>
<name>A0A1W0W5D1_SORBI</name>
<dbReference type="PANTHER" id="PTHR11685">
    <property type="entry name" value="RBR FAMILY RING FINGER AND IBR DOMAIN-CONTAINING"/>
    <property type="match status" value="1"/>
</dbReference>
<feature type="region of interest" description="Disordered" evidence="18">
    <location>
        <begin position="179"/>
        <end position="219"/>
    </location>
</feature>
<comment type="catalytic activity">
    <reaction evidence="1">
        <text>[E2 ubiquitin-conjugating enzyme]-S-ubiquitinyl-L-cysteine + [acceptor protein]-L-lysine = [E2 ubiquitin-conjugating enzyme]-L-cysteine + [acceptor protein]-N(6)-ubiquitinyl-L-lysine.</text>
        <dbReference type="EC" id="2.3.2.31"/>
    </reaction>
</comment>
<dbReference type="GO" id="GO:0031624">
    <property type="term" value="F:ubiquitin conjugating enzyme binding"/>
    <property type="evidence" value="ECO:0000318"/>
    <property type="project" value="GO_Central"/>
</dbReference>
<dbReference type="GO" id="GO:0061630">
    <property type="term" value="F:ubiquitin protein ligase activity"/>
    <property type="evidence" value="ECO:0000318"/>
    <property type="project" value="GO_Central"/>
</dbReference>
<evidence type="ECO:0000313" key="21">
    <source>
        <dbReference type="EMBL" id="OQU89553.1"/>
    </source>
</evidence>
<comment type="cofactor">
    <cofactor evidence="2">
        <name>Zn(2+)</name>
        <dbReference type="ChEBI" id="CHEBI:29105"/>
    </cofactor>
</comment>
<comment type="subcellular location">
    <subcellularLocation>
        <location evidence="4">Membrane</location>
        <topology evidence="4">Single-pass membrane protein</topology>
    </subcellularLocation>
</comment>
<dbReference type="STRING" id="4558.A0A1W0W5D1"/>
<dbReference type="InterPro" id="IPR031127">
    <property type="entry name" value="E3_UB_ligase_RBR"/>
</dbReference>
<evidence type="ECO:0000256" key="11">
    <source>
        <dbReference type="ARBA" id="ARBA00022737"/>
    </source>
</evidence>
<keyword evidence="15" id="KW-1133">Transmembrane helix</keyword>
<dbReference type="InterPro" id="IPR001841">
    <property type="entry name" value="Znf_RING"/>
</dbReference>
<evidence type="ECO:0000256" key="18">
    <source>
        <dbReference type="SAM" id="MobiDB-lite"/>
    </source>
</evidence>
<organism evidence="21 22">
    <name type="scientific">Sorghum bicolor</name>
    <name type="common">Sorghum</name>
    <name type="synonym">Sorghum vulgare</name>
    <dbReference type="NCBI Taxonomy" id="4558"/>
    <lineage>
        <taxon>Eukaryota</taxon>
        <taxon>Viridiplantae</taxon>
        <taxon>Streptophyta</taxon>
        <taxon>Embryophyta</taxon>
        <taxon>Tracheophyta</taxon>
        <taxon>Spermatophyta</taxon>
        <taxon>Magnoliopsida</taxon>
        <taxon>Liliopsida</taxon>
        <taxon>Poales</taxon>
        <taxon>Poaceae</taxon>
        <taxon>PACMAD clade</taxon>
        <taxon>Panicoideae</taxon>
        <taxon>Andropogonodae</taxon>
        <taxon>Andropogoneae</taxon>
        <taxon>Sorghinae</taxon>
        <taxon>Sorghum</taxon>
    </lineage>
</organism>
<dbReference type="AlphaFoldDB" id="A0A1W0W5D1"/>